<sequence length="123" mass="13765">MDLVTRLAAFMSWYEQATNRHDFGELAPLIAEDGTYWFSDGSHQGIDAIRAAVEKTFATILDEVYTIEGLEWVAVADELAVCRYRFRWSGTVGGEPASGAGRGTNVIVKRDGTWKMLHEHLSR</sequence>
<dbReference type="InterPro" id="IPR032710">
    <property type="entry name" value="NTF2-like_dom_sf"/>
</dbReference>
<organism evidence="2 3">
    <name type="scientific">Actinoplanes derwentensis</name>
    <dbReference type="NCBI Taxonomy" id="113562"/>
    <lineage>
        <taxon>Bacteria</taxon>
        <taxon>Bacillati</taxon>
        <taxon>Actinomycetota</taxon>
        <taxon>Actinomycetes</taxon>
        <taxon>Micromonosporales</taxon>
        <taxon>Micromonosporaceae</taxon>
        <taxon>Actinoplanes</taxon>
    </lineage>
</organism>
<dbReference type="SUPFAM" id="SSF54427">
    <property type="entry name" value="NTF2-like"/>
    <property type="match status" value="1"/>
</dbReference>
<dbReference type="Pfam" id="PF14534">
    <property type="entry name" value="DUF4440"/>
    <property type="match status" value="1"/>
</dbReference>
<proteinExistence type="predicted"/>
<dbReference type="Proteomes" id="UP000198688">
    <property type="component" value="Chromosome I"/>
</dbReference>
<evidence type="ECO:0000259" key="1">
    <source>
        <dbReference type="Pfam" id="PF14534"/>
    </source>
</evidence>
<reference evidence="2 3" key="1">
    <citation type="submission" date="2016-10" db="EMBL/GenBank/DDBJ databases">
        <authorList>
            <person name="de Groot N.N."/>
        </authorList>
    </citation>
    <scope>NUCLEOTIDE SEQUENCE [LARGE SCALE GENOMIC DNA]</scope>
    <source>
        <strain evidence="2 3">DSM 43941</strain>
    </source>
</reference>
<dbReference type="Gene3D" id="3.10.450.50">
    <property type="match status" value="1"/>
</dbReference>
<protein>
    <recommendedName>
        <fullName evidence="1">DUF4440 domain-containing protein</fullName>
    </recommendedName>
</protein>
<evidence type="ECO:0000313" key="3">
    <source>
        <dbReference type="Proteomes" id="UP000198688"/>
    </source>
</evidence>
<evidence type="ECO:0000313" key="2">
    <source>
        <dbReference type="EMBL" id="SDT33243.1"/>
    </source>
</evidence>
<dbReference type="STRING" id="113562.SAMN04489716_3330"/>
<keyword evidence="3" id="KW-1185">Reference proteome</keyword>
<dbReference type="RefSeq" id="WP_197686243.1">
    <property type="nucleotide sequence ID" value="NZ_BOMJ01000005.1"/>
</dbReference>
<feature type="domain" description="DUF4440" evidence="1">
    <location>
        <begin position="14"/>
        <end position="116"/>
    </location>
</feature>
<accession>A0A1H1ZHX4</accession>
<dbReference type="InterPro" id="IPR027843">
    <property type="entry name" value="DUF4440"/>
</dbReference>
<dbReference type="EMBL" id="LT629758">
    <property type="protein sequence ID" value="SDT33243.1"/>
    <property type="molecule type" value="Genomic_DNA"/>
</dbReference>
<dbReference type="AlphaFoldDB" id="A0A1H1ZHX4"/>
<name>A0A1H1ZHX4_9ACTN</name>
<gene>
    <name evidence="2" type="ORF">SAMN04489716_3330</name>
</gene>